<dbReference type="RefSeq" id="WP_306832305.1">
    <property type="nucleotide sequence ID" value="NZ_JAUSRF010000003.1"/>
</dbReference>
<keyword evidence="2" id="KW-1185">Reference proteome</keyword>
<comment type="caution">
    <text evidence="1">The sequence shown here is derived from an EMBL/GenBank/DDBJ whole genome shotgun (WGS) entry which is preliminary data.</text>
</comment>
<accession>A0ABT9PPY4</accession>
<organism evidence="1 2">
    <name type="scientific">Neorhizobium huautlense</name>
    <dbReference type="NCBI Taxonomy" id="67774"/>
    <lineage>
        <taxon>Bacteria</taxon>
        <taxon>Pseudomonadati</taxon>
        <taxon>Pseudomonadota</taxon>
        <taxon>Alphaproteobacteria</taxon>
        <taxon>Hyphomicrobiales</taxon>
        <taxon>Rhizobiaceae</taxon>
        <taxon>Rhizobium/Agrobacterium group</taxon>
        <taxon>Neorhizobium</taxon>
    </lineage>
</organism>
<dbReference type="EMBL" id="JAUSRF010000003">
    <property type="protein sequence ID" value="MDP9836530.1"/>
    <property type="molecule type" value="Genomic_DNA"/>
</dbReference>
<sequence>MAHILPALENGHAPITLQQYFRDSLEAYEDWQIGDPEPALAVGSDSVPISDVFVALRGCTDVVPANVVGGVTEQLTKPWQGEGPLDEMTFSTAARVMGVLVRKRQHSDGRMSAVVEGYAPTPWYAH</sequence>
<proteinExistence type="predicted"/>
<dbReference type="Proteomes" id="UP001241472">
    <property type="component" value="Unassembled WGS sequence"/>
</dbReference>
<protein>
    <submittedName>
        <fullName evidence="1">Uncharacterized protein</fullName>
    </submittedName>
</protein>
<reference evidence="1 2" key="1">
    <citation type="submission" date="2023-07" db="EMBL/GenBank/DDBJ databases">
        <title>Sorghum-associated microbial communities from plants grown in Nebraska, USA.</title>
        <authorList>
            <person name="Schachtman D."/>
        </authorList>
    </citation>
    <scope>NUCLEOTIDE SEQUENCE [LARGE SCALE GENOMIC DNA]</scope>
    <source>
        <strain evidence="1 2">DS1307</strain>
    </source>
</reference>
<gene>
    <name evidence="1" type="ORF">J2T09_001274</name>
</gene>
<evidence type="ECO:0000313" key="2">
    <source>
        <dbReference type="Proteomes" id="UP001241472"/>
    </source>
</evidence>
<name>A0ABT9PPY4_9HYPH</name>
<evidence type="ECO:0000313" key="1">
    <source>
        <dbReference type="EMBL" id="MDP9836530.1"/>
    </source>
</evidence>